<proteinExistence type="predicted"/>
<evidence type="ECO:0000313" key="1">
    <source>
        <dbReference type="EMBL" id="OUD15565.1"/>
    </source>
</evidence>
<dbReference type="RefSeq" id="WP_086487162.1">
    <property type="nucleotide sequence ID" value="NZ_MSLT01000006.1"/>
</dbReference>
<organism evidence="1 2">
    <name type="scientific">Thioflexithrix psekupsensis</name>
    <dbReference type="NCBI Taxonomy" id="1570016"/>
    <lineage>
        <taxon>Bacteria</taxon>
        <taxon>Pseudomonadati</taxon>
        <taxon>Pseudomonadota</taxon>
        <taxon>Gammaproteobacteria</taxon>
        <taxon>Thiotrichales</taxon>
        <taxon>Thioflexithrix</taxon>
    </lineage>
</organism>
<name>A0A251XCD0_9GAMM</name>
<evidence type="ECO:0008006" key="3">
    <source>
        <dbReference type="Google" id="ProtNLM"/>
    </source>
</evidence>
<protein>
    <recommendedName>
        <fullName evidence="3">Tetratricopeptide repeat protein</fullName>
    </recommendedName>
</protein>
<dbReference type="EMBL" id="MSLT01000006">
    <property type="protein sequence ID" value="OUD15565.1"/>
    <property type="molecule type" value="Genomic_DNA"/>
</dbReference>
<dbReference type="AlphaFoldDB" id="A0A251XCD0"/>
<sequence length="110" mass="12421">MDTLSTALAQLKEDWQAQGKSLDDPEWGVLVLEQYFDMGVECAELTQWNEAIEHFETGLTHAQSWLAMAQQHAGLAEKILKLYSNTGAIPIFSESYNNTFQIGENNEQKI</sequence>
<reference evidence="1 2" key="1">
    <citation type="submission" date="2016-12" db="EMBL/GenBank/DDBJ databases">
        <title>Thioflexothrix psekupsii D3 genome sequencing and assembly.</title>
        <authorList>
            <person name="Fomenkov A."/>
            <person name="Vincze T."/>
            <person name="Grabovich M."/>
            <person name="Anton B.P."/>
            <person name="Dubinina G."/>
            <person name="Orlova M."/>
            <person name="Belousova E."/>
            <person name="Roberts R.J."/>
        </authorList>
    </citation>
    <scope>NUCLEOTIDE SEQUENCE [LARGE SCALE GENOMIC DNA]</scope>
    <source>
        <strain evidence="1">D3</strain>
    </source>
</reference>
<keyword evidence="2" id="KW-1185">Reference proteome</keyword>
<comment type="caution">
    <text evidence="1">The sequence shown here is derived from an EMBL/GenBank/DDBJ whole genome shotgun (WGS) entry which is preliminary data.</text>
</comment>
<evidence type="ECO:0000313" key="2">
    <source>
        <dbReference type="Proteomes" id="UP000194798"/>
    </source>
</evidence>
<dbReference type="Proteomes" id="UP000194798">
    <property type="component" value="Unassembled WGS sequence"/>
</dbReference>
<gene>
    <name evidence="1" type="ORF">TPSD3_03325</name>
</gene>
<accession>A0A251XCD0</accession>